<dbReference type="Pfam" id="PF22956">
    <property type="entry name" value="VPS15-like_hel"/>
    <property type="match status" value="1"/>
</dbReference>
<evidence type="ECO:0000256" key="3">
    <source>
        <dbReference type="ARBA" id="ARBA00012513"/>
    </source>
</evidence>
<sequence>MGNVQSGSTLTRTSGALDSFVTELGGGVVYDKGLNQARFLKTVKCRHRNGYLVVKIFIKQDPEISLRSYQRKLKADKEALLDIPNIYTYQTFFETEKAGYLIRQWAASNLYDRISTRPFLSAVEKKWIAYQLLTALSQAHLHKTPHGDIKSTNILVTSSNWIYVTDFAGSLKPTRLPLDDPSDFSFFFDTSGRRICYVAPERFYKVEREMRKAWTHEEGERKEPAVTEAMDVFSAGCVIAEVFLEGASLFSLSQLFKYREGEYSVEAQLSAIGDEGIRSMIRQMISLDPAARPSFDILLASARGAVLPECFYSFLHEYVASVGERPSTFPFPSSSYSASNVPPSTHFSAATPSTTIKVPSKETVTTSVGGNGNDSVLPGDSDHRLERIWEDYDNVDPYLLDDTDIEKTVMDVKVEFGSNIVGPSKPLQDVFPVSLHIPSYSSNRHPTPAEDGPALILLSLVLANIRNCLLPSSRLRALDVLLALSTRLTDEAKLDRAVPYIVELLRDEAAIVRAAAVRTLVQILTQVNVITPSNASILPEYIIPNVRYLVQDPEVSVRAMYAQCIAPLAQTADRFLEMGQALKAHGVSPGINGDRQEYEEMHLEASHVSYDVMKQDLLLSIQEQLSTLLMDPSPVVKRAVLHNINALCVFLGSQRTNDVVLSHMITYLNDRDWLLRHAFFESIVDVAACAGGRSLDEYILPLMVQALSDVEESVVARVLTALTSLCELGLFQKMRIWELMSATLAFFYHPNIWIRQGAASFIAAAAKCLPQSDVWCILYPSLRHLLRSDVKQIEEQSLLSAMKPSLLRPVFDGAVQWAMRAEKTTFWRGQRRPASKVESPRESIVSMRKGGSTTGIGRNKSEEDEVQLLKLQNLGMTPADETKLTAMRDYILKLANNASSFASRPRTELESERNLRTMGDVELQKLSVVPQTVFLKSKFSTSDLTPRPSRLSSYSRRPFDVPGRFGTPRMSRASSADRGATNPALEDLKRRLAAINSSSSSLNLTAAARERQAVQSPSILPSTTQPATLAPPAQPPVHDRPSSPTDSVVSTTNSSTLRTVHRLQVGSTDGQKAAPAIGSSNANAVGLLEAPSKMRPEGSPERSGRSSPISMAGTAKGVNRPRMSSMVPISTYDGPEPGINNLLENIYSDSNRELQHDFGPKVHEGPVRRRNTTRQSFITRDSSNRRTEATLIAHLQSHSDCVTGLAVSPDHAFFVSCSDDMSVKVWDTARLERSVTSKPRHTYTQHHARVKCVCMLEGVHCFASAAEDGSLHVVRVHVNQSGSLPKYGKLQTIREYRVGSPAEYITCMVHYNSDVTSNLVLATTHSVITILDLRTMQVLQHMQNPRHFGPITCMCLDRKRTWILVGTSMGVLSLWDRRFGLLLKSWQVGKTSSGKSARVNQCIVHPTKGKGTWVMVAVESWKGGSESSPTTLIEVWDIKNGVLVESYTTRTTSTPTEFVPEPAGQSAVDAQQSPAAAIAALVNARYPGGPANATRNGGSSQITQHDETLPAPSHDIRVIVTGIDFGHSGVHRSEIVDLSTDPPTSSRNSRGFMVTGSEDRRIRLWDLSKLERTSIVAGPESEHDKPSYSTVRASDDSPQKVNFFCAYSTTMATPVASSSQPVQIPALQGPHAGDVKKPKEKKDKAAAATASQYPLELQPPPAFFDHRIKLFEELQAKHNEFVKAQPREEIVITISDGSERKGTSWETSPMDVAKELSKSLSERAVIAKVNGGLWDLDRPLEASCQLEILDFEHPEGKKVFWHSSAHVLGEAAERHYGCHLCIGPPTDDGFFYEMAIEDRAVTNADYPALEKLSESAVKDKQKFERLVVSKEDLLKMFSYNKYKKYLIESKIPDGTSTTVYRCGPMVDLCVGPHIPHTGKIKAFMVTKNSASYFLGDANNDSLQRVYGISFPDKKQLTEYKAFLAEAAKRDHRKIGREQELFFFNDLSPGSCFFLPHGTRIYNTLLELMRSEYWKRGYQEVISPNMYNSKLWEISGHLQNYKDDMFALDVEKEKWALKPMNCPGHCLIFDSRDRSYKELPIRMAEFGIIHRNEASGALTGLTRVRRFVQDDTHVFCMPSQIEDEIGALFDFMQHIYGLFGFDFHLELSTRPDNYLGTIETWNAAEEQLTKALDKDYPGKWQVNPGDGAFYGPKIDITIRDALRRSFQCATIQLDFQLPQRFDLKYRSADETTNPDKPPSRPVMIHRAILGSLERFIAIITEHFGGKWPFWLSPRQVLVIPVAVPYKEYAQEIATRLTDMGLFADVDNGADTLPKKIRNGEIAQYNFILVVGQEELDSRSVNVRNRDDVGTKSKGQMAPVAEIEQKLLALKTSRSLENKLV</sequence>
<keyword evidence="9" id="KW-0808">Transferase</keyword>
<dbReference type="InterPro" id="IPR033728">
    <property type="entry name" value="ThrRS_core"/>
</dbReference>
<comment type="subcellular location">
    <subcellularLocation>
        <location evidence="1">Cytoplasm</location>
    </subcellularLocation>
</comment>
<keyword evidence="6" id="KW-0723">Serine/threonine-protein kinase</keyword>
<feature type="repeat" description="WD" evidence="20">
    <location>
        <begin position="1195"/>
        <end position="1236"/>
    </location>
</feature>
<evidence type="ECO:0000256" key="14">
    <source>
        <dbReference type="ARBA" id="ARBA00022917"/>
    </source>
</evidence>
<dbReference type="InterPro" id="IPR021133">
    <property type="entry name" value="HEAT_type_2"/>
</dbReference>
<dbReference type="InterPro" id="IPR002314">
    <property type="entry name" value="aa-tRNA-synt_IIb"/>
</dbReference>
<keyword evidence="26" id="KW-1185">Reference proteome</keyword>
<feature type="region of interest" description="Disordered" evidence="21">
    <location>
        <begin position="941"/>
        <end position="983"/>
    </location>
</feature>
<dbReference type="Gene3D" id="3.30.930.10">
    <property type="entry name" value="Bira Bifunctional Protein, Domain 2"/>
    <property type="match status" value="1"/>
</dbReference>
<dbReference type="InterPro" id="IPR002320">
    <property type="entry name" value="Thr-tRNA-ligase_IIa"/>
</dbReference>
<dbReference type="InterPro" id="IPR045864">
    <property type="entry name" value="aa-tRNA-synth_II/BPL/LPL"/>
</dbReference>
<dbReference type="PRINTS" id="PR01047">
    <property type="entry name" value="TRNASYNTHTHR"/>
</dbReference>
<comment type="caution">
    <text evidence="25">The sequence shown here is derived from an EMBL/GenBank/DDBJ whole genome shotgun (WGS) entry which is preliminary data.</text>
</comment>
<dbReference type="InterPro" id="IPR012675">
    <property type="entry name" value="Beta-grasp_dom_sf"/>
</dbReference>
<evidence type="ECO:0000256" key="17">
    <source>
        <dbReference type="ARBA" id="ARBA00049515"/>
    </source>
</evidence>
<dbReference type="GO" id="GO:0004829">
    <property type="term" value="F:threonine-tRNA ligase activity"/>
    <property type="evidence" value="ECO:0007669"/>
    <property type="project" value="UniProtKB-EC"/>
</dbReference>
<dbReference type="InterPro" id="IPR047246">
    <property type="entry name" value="ThrRS_anticodon"/>
</dbReference>
<keyword evidence="7 20" id="KW-0853">WD repeat</keyword>
<comment type="similarity">
    <text evidence="2">Belongs to the class-II aminoacyl-tRNA synthetase family.</text>
</comment>
<dbReference type="SMART" id="SM00220">
    <property type="entry name" value="S_TKc"/>
    <property type="match status" value="1"/>
</dbReference>
<feature type="compositionally biased region" description="Basic and acidic residues" evidence="21">
    <location>
        <begin position="1092"/>
        <end position="1104"/>
    </location>
</feature>
<dbReference type="Gene3D" id="3.30.980.10">
    <property type="entry name" value="Threonyl-trna Synthetase, Chain A, domain 2"/>
    <property type="match status" value="1"/>
</dbReference>
<dbReference type="STRING" id="180088.A0A1J8QL26"/>
<evidence type="ECO:0000256" key="20">
    <source>
        <dbReference type="PROSITE-ProRule" id="PRU00221"/>
    </source>
</evidence>
<evidence type="ECO:0000256" key="21">
    <source>
        <dbReference type="SAM" id="MobiDB-lite"/>
    </source>
</evidence>
<keyword evidence="10" id="KW-0677">Repeat</keyword>
<dbReference type="InterPro" id="IPR055231">
    <property type="entry name" value="2AA_helical"/>
</dbReference>
<feature type="compositionally biased region" description="Low complexity" evidence="21">
    <location>
        <begin position="1020"/>
        <end position="1031"/>
    </location>
</feature>
<dbReference type="Pfam" id="PF00587">
    <property type="entry name" value="tRNA-synt_2b"/>
    <property type="match status" value="1"/>
</dbReference>
<evidence type="ECO:0000256" key="4">
    <source>
        <dbReference type="ARBA" id="ARBA00013163"/>
    </source>
</evidence>
<dbReference type="FunFam" id="1.10.510.10:FF:000497">
    <property type="entry name" value="Phosphoinositide 3-kinase regulatory subunit"/>
    <property type="match status" value="1"/>
</dbReference>
<keyword evidence="14" id="KW-0648">Protein biosynthesis</keyword>
<dbReference type="FunFam" id="3.30.980.10:FF:000005">
    <property type="entry name" value="Threonyl-tRNA synthetase, mitochondrial"/>
    <property type="match status" value="1"/>
</dbReference>
<dbReference type="InterPro" id="IPR015943">
    <property type="entry name" value="WD40/YVTN_repeat-like_dom_sf"/>
</dbReference>
<dbReference type="Pfam" id="PF03129">
    <property type="entry name" value="HGTP_anticodon"/>
    <property type="match status" value="1"/>
</dbReference>
<evidence type="ECO:0000256" key="15">
    <source>
        <dbReference type="ARBA" id="ARBA00023146"/>
    </source>
</evidence>
<dbReference type="CDD" id="cd00771">
    <property type="entry name" value="ThrRS_core"/>
    <property type="match status" value="1"/>
</dbReference>
<evidence type="ECO:0000256" key="6">
    <source>
        <dbReference type="ARBA" id="ARBA00022527"/>
    </source>
</evidence>
<dbReference type="CDD" id="cd01667">
    <property type="entry name" value="TGS_ThrRS"/>
    <property type="match status" value="1"/>
</dbReference>
<dbReference type="Pfam" id="PF02824">
    <property type="entry name" value="TGS"/>
    <property type="match status" value="1"/>
</dbReference>
<evidence type="ECO:0000256" key="18">
    <source>
        <dbReference type="ARBA" id="ARBA00072369"/>
    </source>
</evidence>
<evidence type="ECO:0000256" key="16">
    <source>
        <dbReference type="ARBA" id="ARBA00031900"/>
    </source>
</evidence>
<dbReference type="PROSITE" id="PS51880">
    <property type="entry name" value="TGS"/>
    <property type="match status" value="1"/>
</dbReference>
<dbReference type="InterPro" id="IPR036322">
    <property type="entry name" value="WD40_repeat_dom_sf"/>
</dbReference>
<feature type="domain" description="Aminoacyl-transfer RNA synthetases class-II family profile" evidence="23">
    <location>
        <begin position="1955"/>
        <end position="2227"/>
    </location>
</feature>
<dbReference type="SUPFAM" id="SSF81271">
    <property type="entry name" value="TGS-like"/>
    <property type="match status" value="1"/>
</dbReference>
<dbReference type="PROSITE" id="PS50011">
    <property type="entry name" value="PROTEIN_KINASE_DOM"/>
    <property type="match status" value="1"/>
</dbReference>
<feature type="compositionally biased region" description="Low complexity" evidence="21">
    <location>
        <begin position="1042"/>
        <end position="1058"/>
    </location>
</feature>
<evidence type="ECO:0000259" key="22">
    <source>
        <dbReference type="PROSITE" id="PS50011"/>
    </source>
</evidence>
<dbReference type="InterPro" id="IPR001680">
    <property type="entry name" value="WD40_rpt"/>
</dbReference>
<dbReference type="Gene3D" id="3.10.20.30">
    <property type="match status" value="1"/>
</dbReference>
<dbReference type="GO" id="GO:0045324">
    <property type="term" value="P:late endosome to vacuole transport"/>
    <property type="evidence" value="ECO:0007669"/>
    <property type="project" value="InterPro"/>
</dbReference>
<dbReference type="SUPFAM" id="SSF55186">
    <property type="entry name" value="ThrRS/AlaRS common domain"/>
    <property type="match status" value="1"/>
</dbReference>
<dbReference type="GO" id="GO:0005524">
    <property type="term" value="F:ATP binding"/>
    <property type="evidence" value="ECO:0007669"/>
    <property type="project" value="UniProtKB-KW"/>
</dbReference>
<feature type="domain" description="TGS" evidence="24">
    <location>
        <begin position="1688"/>
        <end position="1750"/>
    </location>
</feature>
<feature type="compositionally biased region" description="Basic and acidic residues" evidence="21">
    <location>
        <begin position="1633"/>
        <end position="1645"/>
    </location>
</feature>
<evidence type="ECO:0000259" key="23">
    <source>
        <dbReference type="PROSITE" id="PS50862"/>
    </source>
</evidence>
<keyword evidence="12" id="KW-0418">Kinase</keyword>
<reference evidence="25 26" key="1">
    <citation type="submission" date="2016-03" db="EMBL/GenBank/DDBJ databases">
        <title>Comparative genomics of the ectomycorrhizal sister species Rhizopogon vinicolor and Rhizopogon vesiculosus (Basidiomycota: Boletales) reveals a divergence of the mating type B locus.</title>
        <authorList>
            <person name="Mujic A.B."/>
            <person name="Kuo A."/>
            <person name="Tritt A."/>
            <person name="Lipzen A."/>
            <person name="Chen C."/>
            <person name="Johnson J."/>
            <person name="Sharma A."/>
            <person name="Barry K."/>
            <person name="Grigoriev I.V."/>
            <person name="Spatafora J.W."/>
        </authorList>
    </citation>
    <scope>NUCLEOTIDE SEQUENCE [LARGE SCALE GENOMIC DNA]</scope>
    <source>
        <strain evidence="25 26">AM-OR11-056</strain>
    </source>
</reference>
<dbReference type="SUPFAM" id="SSF56112">
    <property type="entry name" value="Protein kinase-like (PK-like)"/>
    <property type="match status" value="1"/>
</dbReference>
<dbReference type="InterPro" id="IPR006195">
    <property type="entry name" value="aa-tRNA-synth_II"/>
</dbReference>
<organism evidence="25 26">
    <name type="scientific">Rhizopogon vesiculosus</name>
    <dbReference type="NCBI Taxonomy" id="180088"/>
    <lineage>
        <taxon>Eukaryota</taxon>
        <taxon>Fungi</taxon>
        <taxon>Dikarya</taxon>
        <taxon>Basidiomycota</taxon>
        <taxon>Agaricomycotina</taxon>
        <taxon>Agaricomycetes</taxon>
        <taxon>Agaricomycetidae</taxon>
        <taxon>Boletales</taxon>
        <taxon>Suillineae</taxon>
        <taxon>Rhizopogonaceae</taxon>
        <taxon>Rhizopogon</taxon>
    </lineage>
</organism>
<protein>
    <recommendedName>
        <fullName evidence="18">Probable threonine--tRNA ligase, cytoplasmic</fullName>
        <ecNumber evidence="3">2.7.11.1</ecNumber>
        <ecNumber evidence="4">6.1.1.3</ecNumber>
    </recommendedName>
    <alternativeName>
        <fullName evidence="16">Threonyl-tRNA synthetase</fullName>
    </alternativeName>
</protein>
<keyword evidence="8" id="KW-0436">Ligase</keyword>
<dbReference type="PANTHER" id="PTHR17583">
    <property type="entry name" value="PHOSPHOINOSITIDE 3-KINASE REGULATORY SUBUNIT 4"/>
    <property type="match status" value="1"/>
</dbReference>
<dbReference type="InterPro" id="IPR012947">
    <property type="entry name" value="tRNA_SAD"/>
</dbReference>
<evidence type="ECO:0000256" key="10">
    <source>
        <dbReference type="ARBA" id="ARBA00022737"/>
    </source>
</evidence>
<dbReference type="InterPro" id="IPR036621">
    <property type="entry name" value="Anticodon-bd_dom_sf"/>
</dbReference>
<dbReference type="Pfam" id="PF00069">
    <property type="entry name" value="Pkinase"/>
    <property type="match status" value="1"/>
</dbReference>
<feature type="region of interest" description="Disordered" evidence="21">
    <location>
        <begin position="1489"/>
        <end position="1511"/>
    </location>
</feature>
<evidence type="ECO:0000313" key="26">
    <source>
        <dbReference type="Proteomes" id="UP000183567"/>
    </source>
</evidence>
<gene>
    <name evidence="25" type="ORF">AZE42_06868</name>
</gene>
<dbReference type="EC" id="2.7.11.1" evidence="3"/>
<dbReference type="InterPro" id="IPR004154">
    <property type="entry name" value="Anticodon-bd"/>
</dbReference>
<dbReference type="Pfam" id="PF07973">
    <property type="entry name" value="tRNA_SAD"/>
    <property type="match status" value="1"/>
</dbReference>
<dbReference type="PROSITE" id="PS50082">
    <property type="entry name" value="WD_REPEATS_2"/>
    <property type="match status" value="2"/>
</dbReference>
<dbReference type="FunFam" id="3.30.930.10:FF:000019">
    <property type="entry name" value="Threonine--tRNA ligase"/>
    <property type="match status" value="1"/>
</dbReference>
<dbReference type="Gene3D" id="1.10.510.10">
    <property type="entry name" value="Transferase(Phosphotransferase) domain 1"/>
    <property type="match status" value="1"/>
</dbReference>
<evidence type="ECO:0000256" key="2">
    <source>
        <dbReference type="ARBA" id="ARBA00008226"/>
    </source>
</evidence>
<evidence type="ECO:0000256" key="19">
    <source>
        <dbReference type="PROSITE-ProRule" id="PRU00103"/>
    </source>
</evidence>
<keyword evidence="11" id="KW-0547">Nucleotide-binding</keyword>
<dbReference type="GO" id="GO:0071561">
    <property type="term" value="C:nucleus-vacuole junction"/>
    <property type="evidence" value="ECO:0007669"/>
    <property type="project" value="TreeGrafter"/>
</dbReference>
<dbReference type="EMBL" id="LVVM01003787">
    <property type="protein sequence ID" value="OJA14257.1"/>
    <property type="molecule type" value="Genomic_DNA"/>
</dbReference>
<dbReference type="InterPro" id="IPR016024">
    <property type="entry name" value="ARM-type_fold"/>
</dbReference>
<evidence type="ECO:0000256" key="8">
    <source>
        <dbReference type="ARBA" id="ARBA00022598"/>
    </source>
</evidence>
<dbReference type="InterPro" id="IPR012676">
    <property type="entry name" value="TGS-like"/>
</dbReference>
<dbReference type="SMART" id="SM00863">
    <property type="entry name" value="tRNA_SAD"/>
    <property type="match status" value="1"/>
</dbReference>
<dbReference type="PROSITE" id="PS50862">
    <property type="entry name" value="AA_TRNA_LIGASE_II"/>
    <property type="match status" value="1"/>
</dbReference>
<dbReference type="InterPro" id="IPR019775">
    <property type="entry name" value="WD40_repeat_CS"/>
</dbReference>
<dbReference type="Pfam" id="PF00400">
    <property type="entry name" value="WD40"/>
    <property type="match status" value="2"/>
</dbReference>
<feature type="compositionally biased region" description="Basic and acidic residues" evidence="21">
    <location>
        <begin position="1157"/>
        <end position="1167"/>
    </location>
</feature>
<evidence type="ECO:0000256" key="5">
    <source>
        <dbReference type="ARBA" id="ARBA00022490"/>
    </source>
</evidence>
<feature type="domain" description="Protein kinase" evidence="22">
    <location>
        <begin position="28"/>
        <end position="319"/>
    </location>
</feature>
<feature type="compositionally biased region" description="Polar residues" evidence="21">
    <location>
        <begin position="1493"/>
        <end position="1503"/>
    </location>
</feature>
<dbReference type="EC" id="6.1.1.3" evidence="4"/>
<evidence type="ECO:0000256" key="13">
    <source>
        <dbReference type="ARBA" id="ARBA00022840"/>
    </source>
</evidence>
<dbReference type="PROSITE" id="PS00678">
    <property type="entry name" value="WD_REPEATS_1"/>
    <property type="match status" value="1"/>
</dbReference>
<name>A0A1J8QL26_9AGAM</name>
<keyword evidence="15" id="KW-0030">Aminoacyl-tRNA synthetase</keyword>
<feature type="repeat" description="HEAT" evidence="19">
    <location>
        <begin position="497"/>
        <end position="528"/>
    </location>
</feature>
<dbReference type="PROSITE" id="PS50294">
    <property type="entry name" value="WD_REPEATS_REGION"/>
    <property type="match status" value="1"/>
</dbReference>
<dbReference type="GO" id="GO:0034272">
    <property type="term" value="C:phosphatidylinositol 3-kinase complex, class III, type II"/>
    <property type="evidence" value="ECO:0007669"/>
    <property type="project" value="TreeGrafter"/>
</dbReference>
<dbReference type="SUPFAM" id="SSF55681">
    <property type="entry name" value="Class II aaRS and biotin synthetases"/>
    <property type="match status" value="1"/>
</dbReference>
<dbReference type="InterPro" id="IPR011989">
    <property type="entry name" value="ARM-like"/>
</dbReference>
<evidence type="ECO:0000259" key="24">
    <source>
        <dbReference type="PROSITE" id="PS51880"/>
    </source>
</evidence>
<evidence type="ECO:0000256" key="9">
    <source>
        <dbReference type="ARBA" id="ARBA00022679"/>
    </source>
</evidence>
<dbReference type="GO" id="GO:0006623">
    <property type="term" value="P:protein targeting to vacuole"/>
    <property type="evidence" value="ECO:0007669"/>
    <property type="project" value="TreeGrafter"/>
</dbReference>
<dbReference type="Proteomes" id="UP000183567">
    <property type="component" value="Unassembled WGS sequence"/>
</dbReference>
<dbReference type="CDD" id="cd13980">
    <property type="entry name" value="STKc_Vps15"/>
    <property type="match status" value="1"/>
</dbReference>
<keyword evidence="5" id="KW-0963">Cytoplasm</keyword>
<dbReference type="SUPFAM" id="SSF50978">
    <property type="entry name" value="WD40 repeat-like"/>
    <property type="match status" value="1"/>
</dbReference>
<feature type="compositionally biased region" description="Low complexity" evidence="21">
    <location>
        <begin position="946"/>
        <end position="956"/>
    </location>
</feature>
<comment type="catalytic activity">
    <reaction evidence="17">
        <text>tRNA(Thr) + L-threonine + ATP = L-threonyl-tRNA(Thr) + AMP + diphosphate + H(+)</text>
        <dbReference type="Rhea" id="RHEA:24624"/>
        <dbReference type="Rhea" id="RHEA-COMP:9670"/>
        <dbReference type="Rhea" id="RHEA-COMP:9704"/>
        <dbReference type="ChEBI" id="CHEBI:15378"/>
        <dbReference type="ChEBI" id="CHEBI:30616"/>
        <dbReference type="ChEBI" id="CHEBI:33019"/>
        <dbReference type="ChEBI" id="CHEBI:57926"/>
        <dbReference type="ChEBI" id="CHEBI:78442"/>
        <dbReference type="ChEBI" id="CHEBI:78534"/>
        <dbReference type="ChEBI" id="CHEBI:456215"/>
        <dbReference type="EC" id="6.1.1.3"/>
    </reaction>
</comment>
<dbReference type="GO" id="GO:0004674">
    <property type="term" value="F:protein serine/threonine kinase activity"/>
    <property type="evidence" value="ECO:0007669"/>
    <property type="project" value="UniProtKB-KW"/>
</dbReference>
<feature type="region of interest" description="Disordered" evidence="21">
    <location>
        <begin position="1157"/>
        <end position="1182"/>
    </location>
</feature>
<accession>A0A1J8QL26</accession>
<evidence type="ECO:0000256" key="1">
    <source>
        <dbReference type="ARBA" id="ARBA00004496"/>
    </source>
</evidence>
<dbReference type="Gene3D" id="3.40.50.800">
    <property type="entry name" value="Anticodon-binding domain"/>
    <property type="match status" value="1"/>
</dbReference>
<evidence type="ECO:0000256" key="7">
    <source>
        <dbReference type="ARBA" id="ARBA00022574"/>
    </source>
</evidence>
<dbReference type="InterPro" id="IPR045162">
    <property type="entry name" value="Vps15-like"/>
</dbReference>
<dbReference type="GO" id="GO:0005770">
    <property type="term" value="C:late endosome"/>
    <property type="evidence" value="ECO:0007669"/>
    <property type="project" value="TreeGrafter"/>
</dbReference>
<dbReference type="InterPro" id="IPR011009">
    <property type="entry name" value="Kinase-like_dom_sf"/>
</dbReference>
<feature type="region of interest" description="Disordered" evidence="21">
    <location>
        <begin position="1007"/>
        <end position="1122"/>
    </location>
</feature>
<dbReference type="FunFam" id="3.10.20.30:FF:000006">
    <property type="entry name" value="Threonine--tRNA ligase, cytoplasmic"/>
    <property type="match status" value="1"/>
</dbReference>
<evidence type="ECO:0000256" key="12">
    <source>
        <dbReference type="ARBA" id="ARBA00022777"/>
    </source>
</evidence>
<dbReference type="PROSITE" id="PS50077">
    <property type="entry name" value="HEAT_REPEAT"/>
    <property type="match status" value="1"/>
</dbReference>
<dbReference type="HAMAP" id="MF_00184">
    <property type="entry name" value="Thr_tRNA_synth"/>
    <property type="match status" value="1"/>
</dbReference>
<dbReference type="SUPFAM" id="SSF52954">
    <property type="entry name" value="Class II aaRS ABD-related"/>
    <property type="match status" value="1"/>
</dbReference>
<feature type="repeat" description="WD" evidence="20">
    <location>
        <begin position="1552"/>
        <end position="1575"/>
    </location>
</feature>
<dbReference type="InterPro" id="IPR018163">
    <property type="entry name" value="Thr/Ala-tRNA-synth_IIc_edit"/>
</dbReference>
<dbReference type="OrthoDB" id="242910at2759"/>
<evidence type="ECO:0000256" key="11">
    <source>
        <dbReference type="ARBA" id="ARBA00022741"/>
    </source>
</evidence>
<dbReference type="GO" id="GO:0034271">
    <property type="term" value="C:phosphatidylinositol 3-kinase complex, class III, type I"/>
    <property type="evidence" value="ECO:0007669"/>
    <property type="project" value="TreeGrafter"/>
</dbReference>
<dbReference type="Gene3D" id="2.130.10.10">
    <property type="entry name" value="YVTN repeat-like/Quinoprotein amine dehydrogenase"/>
    <property type="match status" value="2"/>
</dbReference>
<dbReference type="InterPro" id="IPR000719">
    <property type="entry name" value="Prot_kinase_dom"/>
</dbReference>
<dbReference type="SUPFAM" id="SSF48371">
    <property type="entry name" value="ARM repeat"/>
    <property type="match status" value="1"/>
</dbReference>
<dbReference type="PANTHER" id="PTHR17583:SF0">
    <property type="entry name" value="PHOSPHOINOSITIDE 3-KINASE REGULATORY SUBUNIT 4"/>
    <property type="match status" value="1"/>
</dbReference>
<feature type="region of interest" description="Disordered" evidence="21">
    <location>
        <begin position="829"/>
        <end position="858"/>
    </location>
</feature>
<keyword evidence="13" id="KW-0067">ATP-binding</keyword>
<dbReference type="SMART" id="SM00320">
    <property type="entry name" value="WD40"/>
    <property type="match status" value="4"/>
</dbReference>
<dbReference type="InterPro" id="IPR004095">
    <property type="entry name" value="TGS"/>
</dbReference>
<dbReference type="Gene3D" id="1.25.10.10">
    <property type="entry name" value="Leucine-rich Repeat Variant"/>
    <property type="match status" value="1"/>
</dbReference>
<evidence type="ECO:0000313" key="25">
    <source>
        <dbReference type="EMBL" id="OJA14257.1"/>
    </source>
</evidence>
<dbReference type="GO" id="GO:0006435">
    <property type="term" value="P:threonyl-tRNA aminoacylation"/>
    <property type="evidence" value="ECO:0007669"/>
    <property type="project" value="InterPro"/>
</dbReference>
<dbReference type="GO" id="GO:0016236">
    <property type="term" value="P:macroautophagy"/>
    <property type="evidence" value="ECO:0007669"/>
    <property type="project" value="InterPro"/>
</dbReference>
<feature type="region of interest" description="Disordered" evidence="21">
    <location>
        <begin position="1615"/>
        <end position="1650"/>
    </location>
</feature>
<dbReference type="NCBIfam" id="TIGR00418">
    <property type="entry name" value="thrS"/>
    <property type="match status" value="1"/>
</dbReference>
<dbReference type="CDD" id="cd00860">
    <property type="entry name" value="ThrRS_anticodon"/>
    <property type="match status" value="1"/>
</dbReference>
<proteinExistence type="inferred from homology"/>